<dbReference type="CDD" id="cd07185">
    <property type="entry name" value="OmpA_C-like"/>
    <property type="match status" value="1"/>
</dbReference>
<organism evidence="7 8">
    <name type="scientific">Shiella aurantiaca</name>
    <dbReference type="NCBI Taxonomy" id="3058365"/>
    <lineage>
        <taxon>Bacteria</taxon>
        <taxon>Pseudomonadati</taxon>
        <taxon>Bacteroidota</taxon>
        <taxon>Cytophagia</taxon>
        <taxon>Cytophagales</taxon>
        <taxon>Shiellaceae</taxon>
        <taxon>Shiella</taxon>
    </lineage>
</organism>
<evidence type="ECO:0000313" key="7">
    <source>
        <dbReference type="EMBL" id="MDN4166960.1"/>
    </source>
</evidence>
<dbReference type="InterPro" id="IPR006665">
    <property type="entry name" value="OmpA-like"/>
</dbReference>
<dbReference type="Pfam" id="PF07676">
    <property type="entry name" value="PD40"/>
    <property type="match status" value="3"/>
</dbReference>
<evidence type="ECO:0000259" key="6">
    <source>
        <dbReference type="PROSITE" id="PS51123"/>
    </source>
</evidence>
<keyword evidence="5" id="KW-0732">Signal</keyword>
<name>A0ABT8F8Z9_9BACT</name>
<gene>
    <name evidence="7" type="ORF">QWY31_15725</name>
</gene>
<dbReference type="Proteomes" id="UP001168552">
    <property type="component" value="Unassembled WGS sequence"/>
</dbReference>
<evidence type="ECO:0000256" key="4">
    <source>
        <dbReference type="PROSITE-ProRule" id="PRU00473"/>
    </source>
</evidence>
<dbReference type="InterPro" id="IPR011042">
    <property type="entry name" value="6-blade_b-propeller_TolB-like"/>
</dbReference>
<keyword evidence="3" id="KW-0998">Cell outer membrane</keyword>
<dbReference type="EMBL" id="JAUHJS010000009">
    <property type="protein sequence ID" value="MDN4166960.1"/>
    <property type="molecule type" value="Genomic_DNA"/>
</dbReference>
<dbReference type="InterPro" id="IPR006664">
    <property type="entry name" value="OMP_bac"/>
</dbReference>
<dbReference type="Gene3D" id="2.120.10.30">
    <property type="entry name" value="TolB, C-terminal domain"/>
    <property type="match status" value="1"/>
</dbReference>
<evidence type="ECO:0000256" key="1">
    <source>
        <dbReference type="ARBA" id="ARBA00004442"/>
    </source>
</evidence>
<keyword evidence="2 4" id="KW-0472">Membrane</keyword>
<dbReference type="SUPFAM" id="SSF103088">
    <property type="entry name" value="OmpA-like"/>
    <property type="match status" value="1"/>
</dbReference>
<comment type="caution">
    <text evidence="7">The sequence shown here is derived from an EMBL/GenBank/DDBJ whole genome shotgun (WGS) entry which is preliminary data.</text>
</comment>
<feature type="domain" description="OmpA-like" evidence="6">
    <location>
        <begin position="656"/>
        <end position="767"/>
    </location>
</feature>
<dbReference type="SUPFAM" id="SSF82171">
    <property type="entry name" value="DPP6 N-terminal domain-like"/>
    <property type="match status" value="1"/>
</dbReference>
<protein>
    <submittedName>
        <fullName evidence="7">OmpA family protein</fullName>
    </submittedName>
</protein>
<dbReference type="Gene3D" id="3.30.1330.60">
    <property type="entry name" value="OmpA-like domain"/>
    <property type="match status" value="1"/>
</dbReference>
<dbReference type="Gene3D" id="1.25.40.10">
    <property type="entry name" value="Tetratricopeptide repeat domain"/>
    <property type="match status" value="1"/>
</dbReference>
<dbReference type="InterPro" id="IPR050330">
    <property type="entry name" value="Bact_OuterMem_StrucFunc"/>
</dbReference>
<dbReference type="InterPro" id="IPR011659">
    <property type="entry name" value="WD40"/>
</dbReference>
<dbReference type="Pfam" id="PF00691">
    <property type="entry name" value="OmpA"/>
    <property type="match status" value="1"/>
</dbReference>
<proteinExistence type="predicted"/>
<dbReference type="SUPFAM" id="SSF48452">
    <property type="entry name" value="TPR-like"/>
    <property type="match status" value="1"/>
</dbReference>
<feature type="chain" id="PRO_5045923673" evidence="5">
    <location>
        <begin position="21"/>
        <end position="770"/>
    </location>
</feature>
<reference evidence="7" key="1">
    <citation type="submission" date="2023-06" db="EMBL/GenBank/DDBJ databases">
        <title>Cytophagales bacterium Strain LB-30, isolated from soil.</title>
        <authorList>
            <person name="Liu B."/>
        </authorList>
    </citation>
    <scope>NUCLEOTIDE SEQUENCE</scope>
    <source>
        <strain evidence="7">LB-30</strain>
    </source>
</reference>
<evidence type="ECO:0000313" key="8">
    <source>
        <dbReference type="Proteomes" id="UP001168552"/>
    </source>
</evidence>
<dbReference type="PANTHER" id="PTHR30329:SF21">
    <property type="entry name" value="LIPOPROTEIN YIAD-RELATED"/>
    <property type="match status" value="1"/>
</dbReference>
<dbReference type="PROSITE" id="PS51123">
    <property type="entry name" value="OMPA_2"/>
    <property type="match status" value="1"/>
</dbReference>
<accession>A0ABT8F8Z9</accession>
<keyword evidence="8" id="KW-1185">Reference proteome</keyword>
<dbReference type="InterPro" id="IPR036737">
    <property type="entry name" value="OmpA-like_sf"/>
</dbReference>
<comment type="subcellular location">
    <subcellularLocation>
        <location evidence="1">Cell outer membrane</location>
    </subcellularLocation>
</comment>
<evidence type="ECO:0000256" key="5">
    <source>
        <dbReference type="SAM" id="SignalP"/>
    </source>
</evidence>
<dbReference type="InterPro" id="IPR011990">
    <property type="entry name" value="TPR-like_helical_dom_sf"/>
</dbReference>
<evidence type="ECO:0000256" key="3">
    <source>
        <dbReference type="ARBA" id="ARBA00023237"/>
    </source>
</evidence>
<dbReference type="PRINTS" id="PR01021">
    <property type="entry name" value="OMPADOMAIN"/>
</dbReference>
<evidence type="ECO:0000256" key="2">
    <source>
        <dbReference type="ARBA" id="ARBA00023136"/>
    </source>
</evidence>
<sequence>MRITVMTFLAFLSLVSVSLAQSDQNVYKADKYFSIRNYSEAIKLYKAAIESGNTDPLVHYRAGYSLFSMNDLNDQIQAIPYFEFAAKNKNNNVPNEVYLYLGEMLHKDIRLQEAITNYEAYKKLLSPYDKKGQEEVKRQLEICNNAIFLMGEKKDIQISRFSSPINSEFTEYNPVIAADQSIMAYTALKPNTDRSRPELKFLEEIYISLRDNNGNWGPPSKIDIETKYNVGTAGISPDGEQMLVFIGGVNNTGSIYVIKREENSWSIPVTIGNHVNSQYMESTASLTPDGKTVYFASNRPGGYGGFDIYRVSKEDNGQWGRAENMGPTINTAFDEDAPFIHPDQKTLFFTSTGHNTMGGSDIFKSVLMGGKWTKPENMGYPINTPANDSYFTLTADGSKGFFSSDRQGGLGGQDIYYFNMPDQYANIPLTMVKGRILAGDDLQPLPTRILVVDNESSQKIDFVYNPNPKTGNYLIILPPGKNYDMIIESEGYLPYTLNINVPDQTYFYELYQQIQLKLIKQFDVVVGQEVVVKNAFYDTKQSQYVDPKLANEAMLVQNDSLDIYDLMDGIIAASDEEAYDYLLDLMFKVNPIDAITFDESNEDLEAAKRVYYFDESDTTKLLQRTIEGETIFSLPTFMVQEEAQKQKEQKKEPITYDKALLNKVSKVYFDSDKSDLKTQYHADLNSIMDALNKHPELGIEIAGYASSDGNADYNRRLSNERAIAVLNYFNYKGVVRRRIVAKGYGATANETDPTEGRRVEIKLVDLNTVE</sequence>
<feature type="signal peptide" evidence="5">
    <location>
        <begin position="1"/>
        <end position="20"/>
    </location>
</feature>
<dbReference type="PANTHER" id="PTHR30329">
    <property type="entry name" value="STATOR ELEMENT OF FLAGELLAR MOTOR COMPLEX"/>
    <property type="match status" value="1"/>
</dbReference>